<evidence type="ECO:0000313" key="3">
    <source>
        <dbReference type="Proteomes" id="UP000616724"/>
    </source>
</evidence>
<dbReference type="EMBL" id="BOOH01000001">
    <property type="protein sequence ID" value="GIH73886.1"/>
    <property type="molecule type" value="Genomic_DNA"/>
</dbReference>
<comment type="caution">
    <text evidence="2">The sequence shown here is derived from an EMBL/GenBank/DDBJ whole genome shotgun (WGS) entry which is preliminary data.</text>
</comment>
<accession>A0A8J3RD20</accession>
<sequence>MSGVTRTPVGHGIDPEVCSHWRLTPGRVLGDRVAGTWEATRDGAAYVVKHFGPAAHPDWRYPLRVAAALRAQGWPTPEPAEEPLAGPGGAWVLFHRLPGRSMRPGETDRPAEERARGRLLAELHAAAAATGITDQRNGFTGPAELVTDPELDRWLRVHELARPAEGRMLRTCRDAAAEWFAGNPAPDAPRSVIHGDFAPWNLLFDDGRLTGVLDFEATRHTFQVADFALSWRGYQDDVLRGYDEVRALSDLEWHLVRPVFWAWLLIGVKDLLAAHYGGGAGAAGAAPPELGWQISHLRKHSPLLAQKGHPPRTAWE</sequence>
<dbReference type="Pfam" id="PF01636">
    <property type="entry name" value="APH"/>
    <property type="match status" value="1"/>
</dbReference>
<dbReference type="InterPro" id="IPR002575">
    <property type="entry name" value="Aminoglycoside_PTrfase"/>
</dbReference>
<dbReference type="InterPro" id="IPR011009">
    <property type="entry name" value="Kinase-like_dom_sf"/>
</dbReference>
<dbReference type="Gene3D" id="3.90.1200.10">
    <property type="match status" value="1"/>
</dbReference>
<keyword evidence="3" id="KW-1185">Reference proteome</keyword>
<proteinExistence type="predicted"/>
<dbReference type="SUPFAM" id="SSF56112">
    <property type="entry name" value="Protein kinase-like (PK-like)"/>
    <property type="match status" value="1"/>
</dbReference>
<name>A0A8J3RD20_9ACTN</name>
<feature type="domain" description="Aminoglycoside phosphotransferase" evidence="1">
    <location>
        <begin position="36"/>
        <end position="242"/>
    </location>
</feature>
<protein>
    <recommendedName>
        <fullName evidence="1">Aminoglycoside phosphotransferase domain-containing protein</fullName>
    </recommendedName>
</protein>
<dbReference type="AlphaFoldDB" id="A0A8J3RD20"/>
<gene>
    <name evidence="2" type="ORF">Plo01_03150</name>
</gene>
<organism evidence="2 3">
    <name type="scientific">Planobispora longispora</name>
    <dbReference type="NCBI Taxonomy" id="28887"/>
    <lineage>
        <taxon>Bacteria</taxon>
        <taxon>Bacillati</taxon>
        <taxon>Actinomycetota</taxon>
        <taxon>Actinomycetes</taxon>
        <taxon>Streptosporangiales</taxon>
        <taxon>Streptosporangiaceae</taxon>
        <taxon>Planobispora</taxon>
    </lineage>
</organism>
<evidence type="ECO:0000259" key="1">
    <source>
        <dbReference type="Pfam" id="PF01636"/>
    </source>
</evidence>
<dbReference type="RefSeq" id="WP_203888616.1">
    <property type="nucleotide sequence ID" value="NZ_BOOH01000001.1"/>
</dbReference>
<evidence type="ECO:0000313" key="2">
    <source>
        <dbReference type="EMBL" id="GIH73886.1"/>
    </source>
</evidence>
<reference evidence="2 3" key="1">
    <citation type="submission" date="2021-01" db="EMBL/GenBank/DDBJ databases">
        <title>Whole genome shotgun sequence of Planobispora longispora NBRC 13918.</title>
        <authorList>
            <person name="Komaki H."/>
            <person name="Tamura T."/>
        </authorList>
    </citation>
    <scope>NUCLEOTIDE SEQUENCE [LARGE SCALE GENOMIC DNA]</scope>
    <source>
        <strain evidence="2 3">NBRC 13918</strain>
    </source>
</reference>
<dbReference type="Proteomes" id="UP000616724">
    <property type="component" value="Unassembled WGS sequence"/>
</dbReference>